<dbReference type="Pfam" id="PF00582">
    <property type="entry name" value="Usp"/>
    <property type="match status" value="1"/>
</dbReference>
<comment type="caution">
    <text evidence="2">The sequence shown here is derived from an EMBL/GenBank/DDBJ whole genome shotgun (WGS) entry which is preliminary data.</text>
</comment>
<dbReference type="Gene3D" id="3.40.50.620">
    <property type="entry name" value="HUPs"/>
    <property type="match status" value="1"/>
</dbReference>
<keyword evidence="3" id="KW-1185">Reference proteome</keyword>
<dbReference type="SUPFAM" id="SSF52402">
    <property type="entry name" value="Adenine nucleotide alpha hydrolases-like"/>
    <property type="match status" value="1"/>
</dbReference>
<evidence type="ECO:0000259" key="1">
    <source>
        <dbReference type="Pfam" id="PF00582"/>
    </source>
</evidence>
<feature type="domain" description="UspA" evidence="1">
    <location>
        <begin position="49"/>
        <end position="100"/>
    </location>
</feature>
<sequence length="102" mass="11231">MTILEERPRKVTILSVGASLPKMPEGTDIVTHLRRHGVDVEQVERPKGKNGIADVIQRTAAELGAKLIVMGAYEHSKFSQDLFGGVTHEVIRSSQVPVFMSH</sequence>
<dbReference type="Proteomes" id="UP000231553">
    <property type="component" value="Unassembled WGS sequence"/>
</dbReference>
<organism evidence="2 3">
    <name type="scientific">Pseudooceanicola lipolyticus</name>
    <dbReference type="NCBI Taxonomy" id="2029104"/>
    <lineage>
        <taxon>Bacteria</taxon>
        <taxon>Pseudomonadati</taxon>
        <taxon>Pseudomonadota</taxon>
        <taxon>Alphaproteobacteria</taxon>
        <taxon>Rhodobacterales</taxon>
        <taxon>Paracoccaceae</taxon>
        <taxon>Pseudooceanicola</taxon>
    </lineage>
</organism>
<dbReference type="AlphaFoldDB" id="A0A2M8J4H5"/>
<dbReference type="CDD" id="cd00293">
    <property type="entry name" value="USP-like"/>
    <property type="match status" value="1"/>
</dbReference>
<accession>A0A2M8J4H5</accession>
<dbReference type="InterPro" id="IPR014729">
    <property type="entry name" value="Rossmann-like_a/b/a_fold"/>
</dbReference>
<dbReference type="EMBL" id="PGTB01000011">
    <property type="protein sequence ID" value="PJE37677.1"/>
    <property type="molecule type" value="Genomic_DNA"/>
</dbReference>
<evidence type="ECO:0000313" key="3">
    <source>
        <dbReference type="Proteomes" id="UP000231553"/>
    </source>
</evidence>
<dbReference type="OrthoDB" id="9804721at2"/>
<dbReference type="InterPro" id="IPR006016">
    <property type="entry name" value="UspA"/>
</dbReference>
<reference evidence="2 3" key="1">
    <citation type="journal article" date="2018" name="Int. J. Syst. Evol. Microbiol.">
        <title>Pseudooceanicola lipolyticus sp. nov., a marine alphaproteobacterium, reclassification of Oceanicola flagellatus as Pseudooceanicola flagellatus comb. nov. and emended description of the genus Pseudooceanicola.</title>
        <authorList>
            <person name="Huang M.-M."/>
            <person name="Guo L.-L."/>
            <person name="Wu Y.-H."/>
            <person name="Lai Q.-L."/>
            <person name="Shao Z.-Z."/>
            <person name="Wang C.-S."/>
            <person name="Wu M."/>
            <person name="Xu X.-W."/>
        </authorList>
    </citation>
    <scope>NUCLEOTIDE SEQUENCE [LARGE SCALE GENOMIC DNA]</scope>
    <source>
        <strain evidence="2 3">157</strain>
    </source>
</reference>
<evidence type="ECO:0000313" key="2">
    <source>
        <dbReference type="EMBL" id="PJE37677.1"/>
    </source>
</evidence>
<gene>
    <name evidence="2" type="ORF">CVM52_05985</name>
</gene>
<name>A0A2M8J4H5_9RHOB</name>
<proteinExistence type="predicted"/>
<protein>
    <submittedName>
        <fullName evidence="2">Universal stress protein</fullName>
    </submittedName>
</protein>